<dbReference type="InterPro" id="IPR000917">
    <property type="entry name" value="Sulfatase_N"/>
</dbReference>
<evidence type="ECO:0000256" key="3">
    <source>
        <dbReference type="ARBA" id="ARBA00022723"/>
    </source>
</evidence>
<dbReference type="GO" id="GO:0046872">
    <property type="term" value="F:metal ion binding"/>
    <property type="evidence" value="ECO:0007669"/>
    <property type="project" value="UniProtKB-KW"/>
</dbReference>
<organism evidence="9 10">
    <name type="scientific">Falsihalocynthiibacter arcticus</name>
    <dbReference type="NCBI Taxonomy" id="1579316"/>
    <lineage>
        <taxon>Bacteria</taxon>
        <taxon>Pseudomonadati</taxon>
        <taxon>Pseudomonadota</taxon>
        <taxon>Alphaproteobacteria</taxon>
        <taxon>Rhodobacterales</taxon>
        <taxon>Roseobacteraceae</taxon>
        <taxon>Falsihalocynthiibacter</taxon>
    </lineage>
</organism>
<dbReference type="AlphaFoldDB" id="A0A126V517"/>
<keyword evidence="5" id="KW-0378">Hydrolase</keyword>
<dbReference type="GO" id="GO:0004065">
    <property type="term" value="F:arylsulfatase activity"/>
    <property type="evidence" value="ECO:0007669"/>
    <property type="project" value="TreeGrafter"/>
</dbReference>
<evidence type="ECO:0000256" key="7">
    <source>
        <dbReference type="SAM" id="SignalP"/>
    </source>
</evidence>
<dbReference type="Gene3D" id="3.30.1120.10">
    <property type="match status" value="1"/>
</dbReference>
<dbReference type="CDD" id="cd16142">
    <property type="entry name" value="ARS_like"/>
    <property type="match status" value="1"/>
</dbReference>
<evidence type="ECO:0000313" key="10">
    <source>
        <dbReference type="Proteomes" id="UP000070371"/>
    </source>
</evidence>
<dbReference type="STRING" id="1579316.RC74_21065"/>
<dbReference type="InterPro" id="IPR050738">
    <property type="entry name" value="Sulfatase"/>
</dbReference>
<evidence type="ECO:0000259" key="8">
    <source>
        <dbReference type="Pfam" id="PF00884"/>
    </source>
</evidence>
<keyword evidence="10" id="KW-1185">Reference proteome</keyword>
<dbReference type="SUPFAM" id="SSF53649">
    <property type="entry name" value="Alkaline phosphatase-like"/>
    <property type="match status" value="1"/>
</dbReference>
<evidence type="ECO:0000256" key="5">
    <source>
        <dbReference type="ARBA" id="ARBA00022801"/>
    </source>
</evidence>
<dbReference type="EMBL" id="CP014327">
    <property type="protein sequence ID" value="AML53414.1"/>
    <property type="molecule type" value="Genomic_DNA"/>
</dbReference>
<evidence type="ECO:0000313" key="9">
    <source>
        <dbReference type="EMBL" id="AML53414.1"/>
    </source>
</evidence>
<dbReference type="Proteomes" id="UP000070371">
    <property type="component" value="Chromosome"/>
</dbReference>
<evidence type="ECO:0000256" key="4">
    <source>
        <dbReference type="ARBA" id="ARBA00022729"/>
    </source>
</evidence>
<dbReference type="InterPro" id="IPR017850">
    <property type="entry name" value="Alkaline_phosphatase_core_sf"/>
</dbReference>
<sequence>MRRNAALKTLGCALVGTTMLAAPPVFAEEKKPNVVFILVDNVGYGDFSVYGGTTATPRIDELASEGIRFTNYNVEVQCTPSRSAIMTGRHPVRSGTYSVLPPPGGQDGMVPWEYTIAELLSDSDYATALYGKWHLGNVQGRLPNDQGFDEWWGIPNSWDQSGFTSYPMYDLMAKEILAKEGKTELLNVPPHVLEGKKGEESKPAMDLDMKVRPVIDADYLIPKTVAFIKKQAAEDKPFFVYLGYSEMHPPIQCNPAFVGTSPERGGMYSDCIAEMDYRVGQVLDGIKEAGVEDNTIVVLSSDNATGGLSGGAGANGGSNGPFRGDFFYTPFEGSMRVPAIVRWPGKFAKGQVTDQMFAAVDWMPTLASLVGASKLVPTDRPIDGKDISEFLLGKSKTTGREDYMFFGTDGELMSVKWRNYKMIQRMTAGPALEAIDQAYIVPQLPLFFDLSSDPHEDFNLWTTTLTMAWLFDPMLTAVGKYEESVKKYPNIPAGVKDFKGYN</sequence>
<proteinExistence type="inferred from homology"/>
<dbReference type="Gene3D" id="3.40.720.10">
    <property type="entry name" value="Alkaline Phosphatase, subunit A"/>
    <property type="match status" value="1"/>
</dbReference>
<feature type="signal peptide" evidence="7">
    <location>
        <begin position="1"/>
        <end position="27"/>
    </location>
</feature>
<gene>
    <name evidence="9" type="ORF">RC74_21065</name>
</gene>
<dbReference type="OrthoDB" id="9803751at2"/>
<protein>
    <recommendedName>
        <fullName evidence="8">Sulfatase N-terminal domain-containing protein</fullName>
    </recommendedName>
</protein>
<reference evidence="9 10" key="1">
    <citation type="submission" date="2016-02" db="EMBL/GenBank/DDBJ databases">
        <title>Complete genome sequence of Halocynthiibacter arcticus PAMC 20958t from arctic marine sediment.</title>
        <authorList>
            <person name="Lee Y.M."/>
            <person name="Baek K."/>
            <person name="Lee H.K."/>
            <person name="Shin S.C."/>
        </authorList>
    </citation>
    <scope>NUCLEOTIDE SEQUENCE [LARGE SCALE GENOMIC DNA]</scope>
    <source>
        <strain evidence="9">PAMC 20958</strain>
    </source>
</reference>
<name>A0A126V517_9RHOB</name>
<comment type="similarity">
    <text evidence="2">Belongs to the sulfatase family.</text>
</comment>
<dbReference type="KEGG" id="hat:RC74_21065"/>
<dbReference type="RefSeq" id="WP_062628402.1">
    <property type="nucleotide sequence ID" value="NZ_CP014327.1"/>
</dbReference>
<keyword evidence="6" id="KW-0106">Calcium</keyword>
<evidence type="ECO:0000256" key="6">
    <source>
        <dbReference type="ARBA" id="ARBA00022837"/>
    </source>
</evidence>
<keyword evidence="4 7" id="KW-0732">Signal</keyword>
<feature type="chain" id="PRO_5007443335" description="Sulfatase N-terminal domain-containing protein" evidence="7">
    <location>
        <begin position="28"/>
        <end position="502"/>
    </location>
</feature>
<feature type="domain" description="Sulfatase N-terminal" evidence="8">
    <location>
        <begin position="32"/>
        <end position="371"/>
    </location>
</feature>
<evidence type="ECO:0000256" key="1">
    <source>
        <dbReference type="ARBA" id="ARBA00001913"/>
    </source>
</evidence>
<dbReference type="Pfam" id="PF00884">
    <property type="entry name" value="Sulfatase"/>
    <property type="match status" value="1"/>
</dbReference>
<evidence type="ECO:0000256" key="2">
    <source>
        <dbReference type="ARBA" id="ARBA00008779"/>
    </source>
</evidence>
<comment type="cofactor">
    <cofactor evidence="1">
        <name>Ca(2+)</name>
        <dbReference type="ChEBI" id="CHEBI:29108"/>
    </cofactor>
</comment>
<dbReference type="PANTHER" id="PTHR42693">
    <property type="entry name" value="ARYLSULFATASE FAMILY MEMBER"/>
    <property type="match status" value="1"/>
</dbReference>
<keyword evidence="3" id="KW-0479">Metal-binding</keyword>
<accession>A0A126V517</accession>
<dbReference type="PANTHER" id="PTHR42693:SF42">
    <property type="entry name" value="ARYLSULFATASE G"/>
    <property type="match status" value="1"/>
</dbReference>